<dbReference type="SUPFAM" id="SSF51735">
    <property type="entry name" value="NAD(P)-binding Rossmann-fold domains"/>
    <property type="match status" value="1"/>
</dbReference>
<dbReference type="EMBL" id="FP565814">
    <property type="protein sequence ID" value="CBH25916.1"/>
    <property type="molecule type" value="Genomic_DNA"/>
</dbReference>
<comment type="similarity">
    <text evidence="1 3">Belongs to the short-chain dehydrogenases/reductases (SDR) family.</text>
</comment>
<dbReference type="PRINTS" id="PR00080">
    <property type="entry name" value="SDRFAMILY"/>
</dbReference>
<dbReference type="GO" id="GO:0016616">
    <property type="term" value="F:oxidoreductase activity, acting on the CH-OH group of donors, NAD or NADP as acceptor"/>
    <property type="evidence" value="ECO:0007669"/>
    <property type="project" value="UniProtKB-ARBA"/>
</dbReference>
<evidence type="ECO:0000256" key="1">
    <source>
        <dbReference type="ARBA" id="ARBA00006484"/>
    </source>
</evidence>
<dbReference type="Proteomes" id="UP000000933">
    <property type="component" value="Chromosome"/>
</dbReference>
<reference evidence="6 7" key="1">
    <citation type="journal article" date="2010" name="ISME J.">
        <title>Fine-scale evolution: genomic, phenotypic and ecological differentiation in two coexisting Salinibacter ruber strains.</title>
        <authorList>
            <person name="Pena A."/>
            <person name="Teeling H."/>
            <person name="Huerta-Cepas J."/>
            <person name="Santos F."/>
            <person name="Yarza P."/>
            <person name="Brito-Echeverria J."/>
            <person name="Lucio M."/>
            <person name="Schmitt-Kopplin P."/>
            <person name="Meseguer I."/>
            <person name="Schenowitz C."/>
            <person name="Dossat C."/>
            <person name="Barbe V."/>
            <person name="Dopazo J."/>
            <person name="Rossello-Mora R."/>
            <person name="Schuler M."/>
            <person name="Glockner F.O."/>
            <person name="Amann R."/>
            <person name="Gabaldon T."/>
            <person name="Anton J."/>
        </authorList>
    </citation>
    <scope>NUCLEOTIDE SEQUENCE [LARGE SCALE GENOMIC DNA]</scope>
    <source>
        <strain evidence="6 7">M8</strain>
    </source>
</reference>
<evidence type="ECO:0000313" key="7">
    <source>
        <dbReference type="Proteomes" id="UP000000933"/>
    </source>
</evidence>
<evidence type="ECO:0000256" key="2">
    <source>
        <dbReference type="ARBA" id="ARBA00023002"/>
    </source>
</evidence>
<sequence>MTDLTGTSAIVTGASSGIGEATAHRLAQDGVSVALAARREERLNALRDDIDAEGGTAIVCPTDVTDRDQVQALADATLDAFGSIDILVNNAGIMPLSLMENLHEGEWEQMVDVNVKGVLHAVGAVLPAMMEQEQGHIVNISSVAGRRTFPGSAVYSGTKFFVRALSERMRNELAPSHNIRVTSIEPGAVDTELPNTITDEDILAGMGDMQDEMQMMESADIADTIHYALTAPRARGRGGAPRDADRPAGVVASTLPGAPIGPSRPYSEPKGPVDPADEGDLERQAQVERPRRDAFEVGRMERHVHVGGEDRQREQDEAPPGIPA</sequence>
<dbReference type="InterPro" id="IPR057326">
    <property type="entry name" value="KR_dom"/>
</dbReference>
<dbReference type="SMART" id="SM00822">
    <property type="entry name" value="PKS_KR"/>
    <property type="match status" value="1"/>
</dbReference>
<name>D5HD11_SALRM</name>
<feature type="compositionally biased region" description="Basic and acidic residues" evidence="4">
    <location>
        <begin position="281"/>
        <end position="316"/>
    </location>
</feature>
<keyword evidence="2" id="KW-0560">Oxidoreductase</keyword>
<dbReference type="Gene3D" id="3.40.50.720">
    <property type="entry name" value="NAD(P)-binding Rossmann-like Domain"/>
    <property type="match status" value="1"/>
</dbReference>
<dbReference type="HOGENOM" id="CLU_010194_2_10_10"/>
<feature type="region of interest" description="Disordered" evidence="4">
    <location>
        <begin position="233"/>
        <end position="324"/>
    </location>
</feature>
<dbReference type="InterPro" id="IPR002347">
    <property type="entry name" value="SDR_fam"/>
</dbReference>
<dbReference type="KEGG" id="srm:SRM_02995"/>
<evidence type="ECO:0000259" key="5">
    <source>
        <dbReference type="SMART" id="SM00822"/>
    </source>
</evidence>
<feature type="domain" description="Ketoreductase" evidence="5">
    <location>
        <begin position="7"/>
        <end position="187"/>
    </location>
</feature>
<dbReference type="InterPro" id="IPR036291">
    <property type="entry name" value="NAD(P)-bd_dom_sf"/>
</dbReference>
<dbReference type="RefSeq" id="WP_013062913.1">
    <property type="nucleotide sequence ID" value="NC_014032.1"/>
</dbReference>
<reference evidence="7" key="2">
    <citation type="submission" date="2010-04" db="EMBL/GenBank/DDBJ databases">
        <title>Genome sequence of Salinibacter ruber M8.</title>
        <authorList>
            <consortium name="Genoscope"/>
        </authorList>
    </citation>
    <scope>NUCLEOTIDE SEQUENCE [LARGE SCALE GENOMIC DNA]</scope>
    <source>
        <strain evidence="7">M8</strain>
    </source>
</reference>
<dbReference type="PANTHER" id="PTHR43086">
    <property type="entry name" value="VERY-LONG-CHAIN 3-OXOOACYL-COA REDUCTASE"/>
    <property type="match status" value="1"/>
</dbReference>
<organism evidence="6 7">
    <name type="scientific">Salinibacter ruber (strain M8)</name>
    <dbReference type="NCBI Taxonomy" id="761659"/>
    <lineage>
        <taxon>Bacteria</taxon>
        <taxon>Pseudomonadati</taxon>
        <taxon>Rhodothermota</taxon>
        <taxon>Rhodothermia</taxon>
        <taxon>Rhodothermales</taxon>
        <taxon>Salinibacteraceae</taxon>
        <taxon>Salinibacter</taxon>
    </lineage>
</organism>
<dbReference type="AlphaFoldDB" id="D5HD11"/>
<proteinExistence type="inferred from homology"/>
<accession>D5HD11</accession>
<dbReference type="PRINTS" id="PR00081">
    <property type="entry name" value="GDHRDH"/>
</dbReference>
<dbReference type="PANTHER" id="PTHR43086:SF3">
    <property type="entry name" value="NADP-DEPENDENT 3-HYDROXY ACID DEHYDROGENASE YDFG"/>
    <property type="match status" value="1"/>
</dbReference>
<evidence type="ECO:0000313" key="6">
    <source>
        <dbReference type="EMBL" id="CBH25916.1"/>
    </source>
</evidence>
<gene>
    <name evidence="6" type="ordered locus">SRM_02995</name>
</gene>
<dbReference type="Pfam" id="PF00106">
    <property type="entry name" value="adh_short"/>
    <property type="match status" value="1"/>
</dbReference>
<evidence type="ECO:0000256" key="4">
    <source>
        <dbReference type="SAM" id="MobiDB-lite"/>
    </source>
</evidence>
<dbReference type="FunFam" id="3.40.50.720:FF:000047">
    <property type="entry name" value="NADP-dependent L-serine/L-allo-threonine dehydrogenase"/>
    <property type="match status" value="1"/>
</dbReference>
<dbReference type="GO" id="GO:0030497">
    <property type="term" value="P:fatty acid elongation"/>
    <property type="evidence" value="ECO:0007669"/>
    <property type="project" value="TreeGrafter"/>
</dbReference>
<protein>
    <submittedName>
        <fullName evidence="6">Chromosome, complete genome</fullName>
    </submittedName>
</protein>
<evidence type="ECO:0000256" key="3">
    <source>
        <dbReference type="RuleBase" id="RU000363"/>
    </source>
</evidence>